<dbReference type="EMBL" id="CP069534">
    <property type="protein sequence ID" value="QRP70671.1"/>
    <property type="molecule type" value="Genomic_DNA"/>
</dbReference>
<gene>
    <name evidence="2" type="ORF">I6I10_02560</name>
    <name evidence="3" type="ORF">I6J21_00345</name>
</gene>
<name>A0A7T4JVG0_9CORY</name>
<feature type="transmembrane region" description="Helical" evidence="1">
    <location>
        <begin position="75"/>
        <end position="97"/>
    </location>
</feature>
<proteinExistence type="predicted"/>
<dbReference type="AlphaFoldDB" id="A0A7T4JVG0"/>
<dbReference type="OrthoDB" id="4464468at2"/>
<keyword evidence="1" id="KW-0812">Transmembrane</keyword>
<evidence type="ECO:0000313" key="4">
    <source>
        <dbReference type="Proteomes" id="UP000596145"/>
    </source>
</evidence>
<dbReference type="Proteomes" id="UP000617681">
    <property type="component" value="Chromosome"/>
</dbReference>
<keyword evidence="1" id="KW-0472">Membrane</keyword>
<accession>A0A7T4JVG0</accession>
<feature type="transmembrane region" description="Helical" evidence="1">
    <location>
        <begin position="7"/>
        <end position="24"/>
    </location>
</feature>
<dbReference type="RefSeq" id="WP_034988568.1">
    <property type="nucleotide sequence ID" value="NZ_CP066007.1"/>
</dbReference>
<evidence type="ECO:0000313" key="3">
    <source>
        <dbReference type="EMBL" id="QRP70671.1"/>
    </source>
</evidence>
<sequence length="129" mass="13513">MKLLTRVSIASVIVSVPAIAWTFLDLAALVTNSFIPFGGGLASLSFVFILLVAVPVELAAIVIAANALRRGHRSLLTAGHALCLAGFLIQTVLLCFPTSGWELLFLPLALGPGQLVVLAGLIRTRRAPA</sequence>
<reference evidence="2 4" key="1">
    <citation type="submission" date="2020-12" db="EMBL/GenBank/DDBJ databases">
        <title>FDA dAtabase for Regulatory Grade micrObial Sequences (FDA-ARGOS): Supporting development and validation of Infectious Disease Dx tests.</title>
        <authorList>
            <person name="Sproer C."/>
            <person name="Gronow S."/>
            <person name="Severitt S."/>
            <person name="Schroder I."/>
            <person name="Tallon L."/>
            <person name="Sadzewicz L."/>
            <person name="Zhao X."/>
            <person name="Boylan J."/>
            <person name="Ott S."/>
            <person name="Bowen H."/>
            <person name="Vavikolanu K."/>
            <person name="Mehta A."/>
            <person name="Aluvathingal J."/>
            <person name="Nadendla S."/>
            <person name="Lowell S."/>
            <person name="Myers T."/>
            <person name="Yan Y."/>
            <person name="Sichtig H."/>
        </authorList>
    </citation>
    <scope>NUCLEOTIDE SEQUENCE [LARGE SCALE GENOMIC DNA]</scope>
    <source>
        <strain evidence="2 4">FDAARGOS_1053</strain>
        <strain evidence="3">FDAARGOS_1191</strain>
    </source>
</reference>
<protein>
    <submittedName>
        <fullName evidence="2">Uncharacterized protein</fullName>
    </submittedName>
</protein>
<dbReference type="GeneID" id="92758805"/>
<feature type="transmembrane region" description="Helical" evidence="1">
    <location>
        <begin position="103"/>
        <end position="122"/>
    </location>
</feature>
<dbReference type="EMBL" id="CP066007">
    <property type="protein sequence ID" value="QQB46831.1"/>
    <property type="molecule type" value="Genomic_DNA"/>
</dbReference>
<keyword evidence="1" id="KW-1133">Transmembrane helix</keyword>
<organism evidence="2 4">
    <name type="scientific">Corynebacterium glucuronolyticum</name>
    <dbReference type="NCBI Taxonomy" id="39791"/>
    <lineage>
        <taxon>Bacteria</taxon>
        <taxon>Bacillati</taxon>
        <taxon>Actinomycetota</taxon>
        <taxon>Actinomycetes</taxon>
        <taxon>Mycobacteriales</taxon>
        <taxon>Corynebacteriaceae</taxon>
        <taxon>Corynebacterium</taxon>
    </lineage>
</organism>
<feature type="transmembrane region" description="Helical" evidence="1">
    <location>
        <begin position="44"/>
        <end position="68"/>
    </location>
</feature>
<evidence type="ECO:0000256" key="1">
    <source>
        <dbReference type="SAM" id="Phobius"/>
    </source>
</evidence>
<evidence type="ECO:0000313" key="2">
    <source>
        <dbReference type="EMBL" id="QQB46831.1"/>
    </source>
</evidence>
<dbReference type="Proteomes" id="UP000596145">
    <property type="component" value="Chromosome"/>
</dbReference>